<comment type="caution">
    <text evidence="2">The sequence shown here is derived from an EMBL/GenBank/DDBJ whole genome shotgun (WGS) entry which is preliminary data.</text>
</comment>
<accession>A0A370N688</accession>
<name>A0A370N688_9BURK</name>
<evidence type="ECO:0000313" key="2">
    <source>
        <dbReference type="EMBL" id="RDK01075.1"/>
    </source>
</evidence>
<dbReference type="EMBL" id="QHKS01000012">
    <property type="protein sequence ID" value="RDK01075.1"/>
    <property type="molecule type" value="Genomic_DNA"/>
</dbReference>
<feature type="region of interest" description="Disordered" evidence="1">
    <location>
        <begin position="1"/>
        <end position="39"/>
    </location>
</feature>
<proteinExistence type="predicted"/>
<dbReference type="Proteomes" id="UP000254875">
    <property type="component" value="Unassembled WGS sequence"/>
</dbReference>
<evidence type="ECO:0000313" key="3">
    <source>
        <dbReference type="Proteomes" id="UP000254875"/>
    </source>
</evidence>
<gene>
    <name evidence="2" type="ORF">DLM46_19965</name>
</gene>
<keyword evidence="3" id="KW-1185">Reference proteome</keyword>
<evidence type="ECO:0000256" key="1">
    <source>
        <dbReference type="SAM" id="MobiDB-lite"/>
    </source>
</evidence>
<reference evidence="3" key="1">
    <citation type="submission" date="2018-05" db="EMBL/GenBank/DDBJ databases">
        <authorList>
            <person name="Feng T."/>
        </authorList>
    </citation>
    <scope>NUCLEOTIDE SEQUENCE [LARGE SCALE GENOMIC DNA]</scope>
    <source>
        <strain evidence="3">S27</strain>
    </source>
</reference>
<dbReference type="AlphaFoldDB" id="A0A370N688"/>
<organism evidence="2 3">
    <name type="scientific">Paraburkholderia lacunae</name>
    <dbReference type="NCBI Taxonomy" id="2211104"/>
    <lineage>
        <taxon>Bacteria</taxon>
        <taxon>Pseudomonadati</taxon>
        <taxon>Pseudomonadota</taxon>
        <taxon>Betaproteobacteria</taxon>
        <taxon>Burkholderiales</taxon>
        <taxon>Burkholderiaceae</taxon>
        <taxon>Paraburkholderia</taxon>
    </lineage>
</organism>
<protein>
    <submittedName>
        <fullName evidence="2">Uncharacterized protein</fullName>
    </submittedName>
</protein>
<sequence>MRSESFVTSDPGAPGFSSTRPGQTPLPATHQNDIASRPNRDYVISRVSAAIDRARLRAEIDRRDEPGAGKNIESSRCLNIRVRSFV</sequence>